<comment type="caution">
    <text evidence="2">The sequence shown here is derived from an EMBL/GenBank/DDBJ whole genome shotgun (WGS) entry which is preliminary data.</text>
</comment>
<protein>
    <recommendedName>
        <fullName evidence="4">ATP synthase subunit I</fullName>
    </recommendedName>
</protein>
<evidence type="ECO:0000313" key="2">
    <source>
        <dbReference type="EMBL" id="MDI9860988.1"/>
    </source>
</evidence>
<dbReference type="Proteomes" id="UP001236507">
    <property type="component" value="Unassembled WGS sequence"/>
</dbReference>
<proteinExistence type="predicted"/>
<dbReference type="RefSeq" id="WP_283345544.1">
    <property type="nucleotide sequence ID" value="NZ_JASHIF010000016.1"/>
</dbReference>
<name>A0ABT6YBM3_9BACT</name>
<dbReference type="EMBL" id="JASHIF010000016">
    <property type="protein sequence ID" value="MDI9860988.1"/>
    <property type="molecule type" value="Genomic_DNA"/>
</dbReference>
<feature type="transmembrane region" description="Helical" evidence="1">
    <location>
        <begin position="32"/>
        <end position="49"/>
    </location>
</feature>
<sequence>MLRIIILTVIVGLIFFLAPYIGLSEYVHADKWFMLAFYATLSYFNHLLMQQGFANDRKHFIEFYMGSIGARLILSLAFIGFFIYKSTPDIYTFISNFFVLYLCYTGFEIYDLYRNLRHFS</sequence>
<feature type="transmembrane region" description="Helical" evidence="1">
    <location>
        <begin position="5"/>
        <end position="26"/>
    </location>
</feature>
<evidence type="ECO:0000256" key="1">
    <source>
        <dbReference type="SAM" id="Phobius"/>
    </source>
</evidence>
<keyword evidence="3" id="KW-1185">Reference proteome</keyword>
<organism evidence="2 3">
    <name type="scientific">Flectobacillus roseus</name>
    <dbReference type="NCBI Taxonomy" id="502259"/>
    <lineage>
        <taxon>Bacteria</taxon>
        <taxon>Pseudomonadati</taxon>
        <taxon>Bacteroidota</taxon>
        <taxon>Cytophagia</taxon>
        <taxon>Cytophagales</taxon>
        <taxon>Flectobacillaceae</taxon>
        <taxon>Flectobacillus</taxon>
    </lineage>
</organism>
<evidence type="ECO:0000313" key="3">
    <source>
        <dbReference type="Proteomes" id="UP001236507"/>
    </source>
</evidence>
<keyword evidence="1" id="KW-0812">Transmembrane</keyword>
<gene>
    <name evidence="2" type="ORF">QM524_17360</name>
</gene>
<feature type="transmembrane region" description="Helical" evidence="1">
    <location>
        <begin position="61"/>
        <end position="84"/>
    </location>
</feature>
<evidence type="ECO:0008006" key="4">
    <source>
        <dbReference type="Google" id="ProtNLM"/>
    </source>
</evidence>
<reference evidence="2 3" key="1">
    <citation type="submission" date="2023-05" db="EMBL/GenBank/DDBJ databases">
        <title>Novel species of genus Flectobacillus isolated from stream in China.</title>
        <authorList>
            <person name="Lu H."/>
        </authorList>
    </citation>
    <scope>NUCLEOTIDE SEQUENCE [LARGE SCALE GENOMIC DNA]</scope>
    <source>
        <strain evidence="2 3">KCTC 42575</strain>
    </source>
</reference>
<keyword evidence="1" id="KW-0472">Membrane</keyword>
<keyword evidence="1" id="KW-1133">Transmembrane helix</keyword>
<accession>A0ABT6YBM3</accession>
<feature type="transmembrane region" description="Helical" evidence="1">
    <location>
        <begin position="90"/>
        <end position="110"/>
    </location>
</feature>